<dbReference type="AlphaFoldDB" id="A0A0C3Q486"/>
<proteinExistence type="predicted"/>
<gene>
    <name evidence="1" type="ORF">M407DRAFT_32280</name>
</gene>
<dbReference type="HOGENOM" id="CLU_1961198_0_0_1"/>
<name>A0A0C3Q486_9AGAM</name>
<protein>
    <submittedName>
        <fullName evidence="1">Uncharacterized protein</fullName>
    </submittedName>
</protein>
<evidence type="ECO:0000313" key="2">
    <source>
        <dbReference type="Proteomes" id="UP000054248"/>
    </source>
</evidence>
<reference evidence="2" key="2">
    <citation type="submission" date="2015-01" db="EMBL/GenBank/DDBJ databases">
        <title>Evolutionary Origins and Diversification of the Mycorrhizal Mutualists.</title>
        <authorList>
            <consortium name="DOE Joint Genome Institute"/>
            <consortium name="Mycorrhizal Genomics Consortium"/>
            <person name="Kohler A."/>
            <person name="Kuo A."/>
            <person name="Nagy L.G."/>
            <person name="Floudas D."/>
            <person name="Copeland A."/>
            <person name="Barry K.W."/>
            <person name="Cichocki N."/>
            <person name="Veneault-Fourrey C."/>
            <person name="LaButti K."/>
            <person name="Lindquist E.A."/>
            <person name="Lipzen A."/>
            <person name="Lundell T."/>
            <person name="Morin E."/>
            <person name="Murat C."/>
            <person name="Riley R."/>
            <person name="Ohm R."/>
            <person name="Sun H."/>
            <person name="Tunlid A."/>
            <person name="Henrissat B."/>
            <person name="Grigoriev I.V."/>
            <person name="Hibbett D.S."/>
            <person name="Martin F."/>
        </authorList>
    </citation>
    <scope>NUCLEOTIDE SEQUENCE [LARGE SCALE GENOMIC DNA]</scope>
    <source>
        <strain evidence="2">MUT 4182</strain>
    </source>
</reference>
<evidence type="ECO:0000313" key="1">
    <source>
        <dbReference type="EMBL" id="KIO18041.1"/>
    </source>
</evidence>
<sequence length="128" mass="14581">MLAEDPLFFSHSLFCALVKALALPPRWLRRSLVKDLFEVETIAAAASQQPLTESDDDEYADFSSAWTWYHKTLQIFQERARFVEPGILAPVARAAIFSPIEADSRRLPAGTGLQILRPWQLDIRCCCW</sequence>
<accession>A0A0C3Q486</accession>
<keyword evidence="2" id="KW-1185">Reference proteome</keyword>
<dbReference type="EMBL" id="KN823319">
    <property type="protein sequence ID" value="KIO18041.1"/>
    <property type="molecule type" value="Genomic_DNA"/>
</dbReference>
<organism evidence="1 2">
    <name type="scientific">Tulasnella calospora MUT 4182</name>
    <dbReference type="NCBI Taxonomy" id="1051891"/>
    <lineage>
        <taxon>Eukaryota</taxon>
        <taxon>Fungi</taxon>
        <taxon>Dikarya</taxon>
        <taxon>Basidiomycota</taxon>
        <taxon>Agaricomycotina</taxon>
        <taxon>Agaricomycetes</taxon>
        <taxon>Cantharellales</taxon>
        <taxon>Tulasnellaceae</taxon>
        <taxon>Tulasnella</taxon>
    </lineage>
</organism>
<dbReference type="Proteomes" id="UP000054248">
    <property type="component" value="Unassembled WGS sequence"/>
</dbReference>
<reference evidence="1 2" key="1">
    <citation type="submission" date="2014-04" db="EMBL/GenBank/DDBJ databases">
        <authorList>
            <consortium name="DOE Joint Genome Institute"/>
            <person name="Kuo A."/>
            <person name="Girlanda M."/>
            <person name="Perotto S."/>
            <person name="Kohler A."/>
            <person name="Nagy L.G."/>
            <person name="Floudas D."/>
            <person name="Copeland A."/>
            <person name="Barry K.W."/>
            <person name="Cichocki N."/>
            <person name="Veneault-Fourrey C."/>
            <person name="LaButti K."/>
            <person name="Lindquist E.A."/>
            <person name="Lipzen A."/>
            <person name="Lundell T."/>
            <person name="Morin E."/>
            <person name="Murat C."/>
            <person name="Sun H."/>
            <person name="Tunlid A."/>
            <person name="Henrissat B."/>
            <person name="Grigoriev I.V."/>
            <person name="Hibbett D.S."/>
            <person name="Martin F."/>
            <person name="Nordberg H.P."/>
            <person name="Cantor M.N."/>
            <person name="Hua S.X."/>
        </authorList>
    </citation>
    <scope>NUCLEOTIDE SEQUENCE [LARGE SCALE GENOMIC DNA]</scope>
    <source>
        <strain evidence="1 2">MUT 4182</strain>
    </source>
</reference>